<feature type="transmembrane region" description="Helical" evidence="6">
    <location>
        <begin position="64"/>
        <end position="88"/>
    </location>
</feature>
<evidence type="ECO:0000256" key="2">
    <source>
        <dbReference type="ARBA" id="ARBA00022475"/>
    </source>
</evidence>
<name>A0ABN8XEF9_9BACT</name>
<reference evidence="7" key="1">
    <citation type="submission" date="2023-03" db="EMBL/GenBank/DDBJ databases">
        <authorList>
            <person name="Cremers G."/>
            <person name="Picone N."/>
        </authorList>
    </citation>
    <scope>NUCLEOTIDE SEQUENCE</scope>
    <source>
        <strain evidence="7">Sample_alias</strain>
    </source>
</reference>
<feature type="transmembrane region" description="Helical" evidence="6">
    <location>
        <begin position="359"/>
        <end position="379"/>
    </location>
</feature>
<feature type="transmembrane region" description="Helical" evidence="6">
    <location>
        <begin position="140"/>
        <end position="166"/>
    </location>
</feature>
<evidence type="ECO:0008006" key="9">
    <source>
        <dbReference type="Google" id="ProtNLM"/>
    </source>
</evidence>
<evidence type="ECO:0000256" key="1">
    <source>
        <dbReference type="ARBA" id="ARBA00004651"/>
    </source>
</evidence>
<feature type="transmembrane region" description="Helical" evidence="6">
    <location>
        <begin position="391"/>
        <end position="409"/>
    </location>
</feature>
<keyword evidence="5 6" id="KW-0472">Membrane</keyword>
<dbReference type="EMBL" id="OX458932">
    <property type="protein sequence ID" value="CAI9084869.1"/>
    <property type="molecule type" value="Genomic_DNA"/>
</dbReference>
<dbReference type="PANTHER" id="PTHR30250:SF11">
    <property type="entry name" value="O-ANTIGEN TRANSPORTER-RELATED"/>
    <property type="match status" value="1"/>
</dbReference>
<evidence type="ECO:0000313" key="7">
    <source>
        <dbReference type="EMBL" id="CAI9084869.1"/>
    </source>
</evidence>
<evidence type="ECO:0000256" key="5">
    <source>
        <dbReference type="ARBA" id="ARBA00023136"/>
    </source>
</evidence>
<evidence type="ECO:0000313" key="8">
    <source>
        <dbReference type="Proteomes" id="UP001161497"/>
    </source>
</evidence>
<accession>A0ABN8XEF9</accession>
<sequence length="448" mass="51577">MNQLHSIKFISPLQFYDKLIQLLKKHFPALIHLWSSSGIVSLANAISIFLLVTKCPKNIFASYAIAQAISFLVNAWTDGGISLAIQILAAQDANNKIHFENYKKESLRLSLRIFLVMGFSLWGIIYFFHNKGKFFEEIPLALISSFFLVGLFQTRQSFCLSFLYALGRFNHYSWLQTFSPLFRLVFLIIILYFIRYPVNLITLLSLDLVAYGLGWFLSGSFLRKIQNRLLTNNLNSNAPIPHNIRQELWKFVFPSLQTNVLLSLVHWSGTLFGALFATDTVVAIYSIFQRCNQIFMLAIGPINNYIGRRLRLIRDVTERVSKAKKSLFFIASVYPFLSFFLYGVYIIGSKHFHHYVFEYPNTFIIFLITAFFGIIYSLLDIILSSWGQANHRFISSWILAGKILIFSFLQPKSAALLLIVDGSFLVLIDIIFILIFVSFIRNKHGLKE</sequence>
<dbReference type="PANTHER" id="PTHR30250">
    <property type="entry name" value="PST FAMILY PREDICTED COLANIC ACID TRANSPORTER"/>
    <property type="match status" value="1"/>
</dbReference>
<keyword evidence="4 6" id="KW-1133">Transmembrane helix</keyword>
<organism evidence="7 8">
    <name type="scientific">Candidatus Methylacidiphilum fumarolicum</name>
    <dbReference type="NCBI Taxonomy" id="591154"/>
    <lineage>
        <taxon>Bacteria</taxon>
        <taxon>Pseudomonadati</taxon>
        <taxon>Verrucomicrobiota</taxon>
        <taxon>Methylacidiphilae</taxon>
        <taxon>Methylacidiphilales</taxon>
        <taxon>Methylacidiphilaceae</taxon>
        <taxon>Methylacidiphilum (ex Ratnadevi et al. 2023)</taxon>
    </lineage>
</organism>
<feature type="transmembrane region" description="Helical" evidence="6">
    <location>
        <begin position="173"/>
        <end position="194"/>
    </location>
</feature>
<evidence type="ECO:0000256" key="3">
    <source>
        <dbReference type="ARBA" id="ARBA00022692"/>
    </source>
</evidence>
<keyword evidence="8" id="KW-1185">Reference proteome</keyword>
<feature type="transmembrane region" description="Helical" evidence="6">
    <location>
        <begin position="327"/>
        <end position="347"/>
    </location>
</feature>
<dbReference type="Proteomes" id="UP001161497">
    <property type="component" value="Chromosome"/>
</dbReference>
<feature type="transmembrane region" description="Helical" evidence="6">
    <location>
        <begin position="200"/>
        <end position="222"/>
    </location>
</feature>
<proteinExistence type="predicted"/>
<feature type="transmembrane region" description="Helical" evidence="6">
    <location>
        <begin position="109"/>
        <end position="128"/>
    </location>
</feature>
<dbReference type="RefSeq" id="WP_009059830.1">
    <property type="nucleotide sequence ID" value="NZ_JAHXRZ010000026.1"/>
</dbReference>
<evidence type="ECO:0000256" key="6">
    <source>
        <dbReference type="SAM" id="Phobius"/>
    </source>
</evidence>
<protein>
    <recommendedName>
        <fullName evidence="9">Polysaccharide biosynthesis protein</fullName>
    </recommendedName>
</protein>
<dbReference type="InterPro" id="IPR050833">
    <property type="entry name" value="Poly_Biosynth_Transport"/>
</dbReference>
<keyword evidence="2" id="KW-1003">Cell membrane</keyword>
<feature type="transmembrane region" description="Helical" evidence="6">
    <location>
        <begin position="29"/>
        <end position="52"/>
    </location>
</feature>
<evidence type="ECO:0000256" key="4">
    <source>
        <dbReference type="ARBA" id="ARBA00022989"/>
    </source>
</evidence>
<keyword evidence="3 6" id="KW-0812">Transmembrane</keyword>
<gene>
    <name evidence="7" type="ORF">MFUM_0479</name>
</gene>
<feature type="transmembrane region" description="Helical" evidence="6">
    <location>
        <begin position="415"/>
        <end position="440"/>
    </location>
</feature>
<comment type="subcellular location">
    <subcellularLocation>
        <location evidence="1">Cell membrane</location>
        <topology evidence="1">Multi-pass membrane protein</topology>
    </subcellularLocation>
</comment>